<gene>
    <name evidence="2" type="ORF">LCGC14_0941140</name>
</gene>
<dbReference type="PANTHER" id="PTHR43312">
    <property type="entry name" value="D-THREO-ALDOSE 1-DEHYDROGENASE"/>
    <property type="match status" value="1"/>
</dbReference>
<proteinExistence type="predicted"/>
<accession>A0A0F9NPM5</accession>
<sequence>MEKKDSHASINRREFIKLLTVSAVGGKAILFQEKPPMTYRKLGRTGFMSSRLVFGGGAALAGGKAVRLLDRALEAGINHFDLGSNVYYRGAERSFAPFLKINRRKIWVASKAPLMIRVKPEDTITVEQAKSAAASWTKLMDASLKDLGIDYIDLYYLMAADNPSLISSEEINNAFLTAKKAGKVGYFGLSTHKNAHKVLETAIKTGWYDVAMLGITPAGWYDWEARDLLSGTPVLKELEALLKKARTAGIGLVGMKTVRHLAPKSAMGKADPSAFDKYYHKNFMSSPLTPFQRAYAYVLEHGLDVVNADMQNFKHLEENIIAAATSHKYFA</sequence>
<dbReference type="EMBL" id="LAZR01003293">
    <property type="protein sequence ID" value="KKN19889.1"/>
    <property type="molecule type" value="Genomic_DNA"/>
</dbReference>
<dbReference type="SUPFAM" id="SSF51430">
    <property type="entry name" value="NAD(P)-linked oxidoreductase"/>
    <property type="match status" value="1"/>
</dbReference>
<dbReference type="Gene3D" id="3.20.20.100">
    <property type="entry name" value="NADP-dependent oxidoreductase domain"/>
    <property type="match status" value="1"/>
</dbReference>
<comment type="caution">
    <text evidence="2">The sequence shown here is derived from an EMBL/GenBank/DDBJ whole genome shotgun (WGS) entry which is preliminary data.</text>
</comment>
<dbReference type="PANTHER" id="PTHR43312:SF1">
    <property type="entry name" value="NADP-DEPENDENT OXIDOREDUCTASE DOMAIN-CONTAINING PROTEIN"/>
    <property type="match status" value="1"/>
</dbReference>
<dbReference type="InterPro" id="IPR053135">
    <property type="entry name" value="AKR2_Oxidoreductase"/>
</dbReference>
<dbReference type="AlphaFoldDB" id="A0A0F9NPM5"/>
<dbReference type="InterPro" id="IPR023210">
    <property type="entry name" value="NADP_OxRdtase_dom"/>
</dbReference>
<evidence type="ECO:0000313" key="2">
    <source>
        <dbReference type="EMBL" id="KKN19889.1"/>
    </source>
</evidence>
<evidence type="ECO:0000259" key="1">
    <source>
        <dbReference type="Pfam" id="PF00248"/>
    </source>
</evidence>
<name>A0A0F9NPM5_9ZZZZ</name>
<feature type="domain" description="NADP-dependent oxidoreductase" evidence="1">
    <location>
        <begin position="61"/>
        <end position="215"/>
    </location>
</feature>
<protein>
    <recommendedName>
        <fullName evidence="1">NADP-dependent oxidoreductase domain-containing protein</fullName>
    </recommendedName>
</protein>
<dbReference type="Pfam" id="PF00248">
    <property type="entry name" value="Aldo_ket_red"/>
    <property type="match status" value="1"/>
</dbReference>
<dbReference type="InterPro" id="IPR036812">
    <property type="entry name" value="NAD(P)_OxRdtase_dom_sf"/>
</dbReference>
<reference evidence="2" key="1">
    <citation type="journal article" date="2015" name="Nature">
        <title>Complex archaea that bridge the gap between prokaryotes and eukaryotes.</title>
        <authorList>
            <person name="Spang A."/>
            <person name="Saw J.H."/>
            <person name="Jorgensen S.L."/>
            <person name="Zaremba-Niedzwiedzka K."/>
            <person name="Martijn J."/>
            <person name="Lind A.E."/>
            <person name="van Eijk R."/>
            <person name="Schleper C."/>
            <person name="Guy L."/>
            <person name="Ettema T.J."/>
        </authorList>
    </citation>
    <scope>NUCLEOTIDE SEQUENCE</scope>
</reference>
<organism evidence="2">
    <name type="scientific">marine sediment metagenome</name>
    <dbReference type="NCBI Taxonomy" id="412755"/>
    <lineage>
        <taxon>unclassified sequences</taxon>
        <taxon>metagenomes</taxon>
        <taxon>ecological metagenomes</taxon>
    </lineage>
</organism>